<gene>
    <name evidence="3" type="ORF">PCAR00345_LOCUS1876</name>
</gene>
<evidence type="ECO:0000313" key="3">
    <source>
        <dbReference type="EMBL" id="CAE0749294.1"/>
    </source>
</evidence>
<dbReference type="InterPro" id="IPR012338">
    <property type="entry name" value="Beta-lactam/transpept-like"/>
</dbReference>
<sequence>MLVPRRKSGLAVYLQLPVLLLLTVLGVVLLRQSGSTPPRSPSLSAADRLARLRSELQQRVSAISRYTGYAMAISFKSASGEFTVSGGAHADGGPVTEKDTFLFGSGTKPVTAVAVLQAIDRGLLSEDTPAWRSVDAGIATLGGNETLVGLFGPIAKDVTIGQLLRMQAGLADFDVPGFDAELLRRGRANTPLDFLRGAAALSPAFDCAPGTCTAYSSTNYVVLGFALLGLQNAPSVWTELDQSVGAATELERRQGHALHFLDRGPLRAKLTVRGHEDASNGDEAAFPASTDLGFNLFEVSAKFLQGLLDPAEDTEVWSQDSTVLGWTCGNGVGTTKAMANFFWKLLVEQSLLSPPLLESMQRTALLDTGWSAGAIAYGAGLMRYQVSYQKRLRDGMLAPESNPFLTPLSPQPATEHGGSNVSAQPPARRAAKPPTTGEAHLPRALHSDEWGMFIGHGGMTYGFLSEQGYIPQLNATFSAVVNHVKRDFFVPGVLTCMLVRLAALELRDETVDLECGDWYHKAQEAAVLQDAALLSDIME</sequence>
<feature type="domain" description="Beta-lactamase-related" evidence="2">
    <location>
        <begin position="86"/>
        <end position="485"/>
    </location>
</feature>
<dbReference type="PANTHER" id="PTHR43283">
    <property type="entry name" value="BETA-LACTAMASE-RELATED"/>
    <property type="match status" value="1"/>
</dbReference>
<organism evidence="3">
    <name type="scientific">Chrysotila carterae</name>
    <name type="common">Marine alga</name>
    <name type="synonym">Syracosphaera carterae</name>
    <dbReference type="NCBI Taxonomy" id="13221"/>
    <lineage>
        <taxon>Eukaryota</taxon>
        <taxon>Haptista</taxon>
        <taxon>Haptophyta</taxon>
        <taxon>Prymnesiophyceae</taxon>
        <taxon>Isochrysidales</taxon>
        <taxon>Isochrysidaceae</taxon>
        <taxon>Chrysotila</taxon>
    </lineage>
</organism>
<dbReference type="AlphaFoldDB" id="A0A7S4B008"/>
<dbReference type="SUPFAM" id="SSF56601">
    <property type="entry name" value="beta-lactamase/transpeptidase-like"/>
    <property type="match status" value="1"/>
</dbReference>
<accession>A0A7S4B008</accession>
<feature type="compositionally biased region" description="Low complexity" evidence="1">
    <location>
        <begin position="423"/>
        <end position="434"/>
    </location>
</feature>
<name>A0A7S4B008_CHRCT</name>
<dbReference type="Gene3D" id="3.40.710.10">
    <property type="entry name" value="DD-peptidase/beta-lactamase superfamily"/>
    <property type="match status" value="1"/>
</dbReference>
<dbReference type="InterPro" id="IPR050789">
    <property type="entry name" value="Diverse_Enzym_Activities"/>
</dbReference>
<feature type="region of interest" description="Disordered" evidence="1">
    <location>
        <begin position="401"/>
        <end position="441"/>
    </location>
</feature>
<protein>
    <recommendedName>
        <fullName evidence="2">Beta-lactamase-related domain-containing protein</fullName>
    </recommendedName>
</protein>
<dbReference type="Pfam" id="PF00144">
    <property type="entry name" value="Beta-lactamase"/>
    <property type="match status" value="1"/>
</dbReference>
<dbReference type="EMBL" id="HBIZ01003462">
    <property type="protein sequence ID" value="CAE0749294.1"/>
    <property type="molecule type" value="Transcribed_RNA"/>
</dbReference>
<reference evidence="3" key="1">
    <citation type="submission" date="2021-01" db="EMBL/GenBank/DDBJ databases">
        <authorList>
            <person name="Corre E."/>
            <person name="Pelletier E."/>
            <person name="Niang G."/>
            <person name="Scheremetjew M."/>
            <person name="Finn R."/>
            <person name="Kale V."/>
            <person name="Holt S."/>
            <person name="Cochrane G."/>
            <person name="Meng A."/>
            <person name="Brown T."/>
            <person name="Cohen L."/>
        </authorList>
    </citation>
    <scope>NUCLEOTIDE SEQUENCE</scope>
    <source>
        <strain evidence="3">CCMP645</strain>
    </source>
</reference>
<dbReference type="InterPro" id="IPR001466">
    <property type="entry name" value="Beta-lactam-related"/>
</dbReference>
<evidence type="ECO:0000256" key="1">
    <source>
        <dbReference type="SAM" id="MobiDB-lite"/>
    </source>
</evidence>
<proteinExistence type="predicted"/>
<evidence type="ECO:0000259" key="2">
    <source>
        <dbReference type="Pfam" id="PF00144"/>
    </source>
</evidence>